<dbReference type="EC" id="2.5.1.18" evidence="3"/>
<dbReference type="SUPFAM" id="SSF47616">
    <property type="entry name" value="GST C-terminal domain-like"/>
    <property type="match status" value="1"/>
</dbReference>
<dbReference type="InterPro" id="IPR050213">
    <property type="entry name" value="GST_superfamily"/>
</dbReference>
<comment type="subunit">
    <text evidence="2">Homodimer.</text>
</comment>
<dbReference type="EMBL" id="KV965207">
    <property type="protein sequence ID" value="PIO23586.1"/>
    <property type="molecule type" value="Genomic_DNA"/>
</dbReference>
<evidence type="ECO:0000259" key="6">
    <source>
        <dbReference type="PROSITE" id="PS50404"/>
    </source>
</evidence>
<evidence type="ECO:0000313" key="8">
    <source>
        <dbReference type="EMBL" id="PIO23586.1"/>
    </source>
</evidence>
<dbReference type="FunFam" id="1.20.1050.10:FF:000020">
    <property type="entry name" value="Glutathione S-transferase P 1"/>
    <property type="match status" value="1"/>
</dbReference>
<organism evidence="8">
    <name type="scientific">Aquarana catesbeiana</name>
    <name type="common">American bullfrog</name>
    <name type="synonym">Rana catesbeiana</name>
    <dbReference type="NCBI Taxonomy" id="8400"/>
    <lineage>
        <taxon>Eukaryota</taxon>
        <taxon>Metazoa</taxon>
        <taxon>Chordata</taxon>
        <taxon>Craniata</taxon>
        <taxon>Vertebrata</taxon>
        <taxon>Euteleostomi</taxon>
        <taxon>Amphibia</taxon>
        <taxon>Batrachia</taxon>
        <taxon>Anura</taxon>
        <taxon>Neobatrachia</taxon>
        <taxon>Ranoidea</taxon>
        <taxon>Ranidae</taxon>
        <taxon>Aquarana</taxon>
    </lineage>
</organism>
<evidence type="ECO:0000256" key="2">
    <source>
        <dbReference type="ARBA" id="ARBA00011738"/>
    </source>
</evidence>
<accession>A0A2G9R6T9</accession>
<evidence type="ECO:0000256" key="1">
    <source>
        <dbReference type="ARBA" id="ARBA00007297"/>
    </source>
</evidence>
<dbReference type="PROSITE" id="PS50405">
    <property type="entry name" value="GST_CTER"/>
    <property type="match status" value="1"/>
</dbReference>
<feature type="domain" description="GST C-terminal" evidence="7">
    <location>
        <begin position="136"/>
        <end position="257"/>
    </location>
</feature>
<sequence length="262" mass="29714">LLFIKSVCVCLPIGRGESIRLILADNGAKWTEDVIQLSDWFAGKCPLKKEAVFGQLPQFSDGDFVLYQSNAILRYLGRKFVTMVTGIENESESLTQNSDNNKKKVLSLAYFILRHIRVAITLAFSFQTQYSIAGSNNHEVAIIDMTNDGVEDLRLKYCRLMFSGFETVKEKYEKDLPNELSAFERILSKNSNGTKFLVGDKISYADYNLLDVLHCHLNIFPDCLSAFPLLTAFKDRISSQSNLSEYLNSEDCKNRPFFPKQG</sequence>
<evidence type="ECO:0000256" key="4">
    <source>
        <dbReference type="ARBA" id="ARBA00022679"/>
    </source>
</evidence>
<dbReference type="PANTHER" id="PTHR11571">
    <property type="entry name" value="GLUTATHIONE S-TRANSFERASE"/>
    <property type="match status" value="1"/>
</dbReference>
<dbReference type="Pfam" id="PF14497">
    <property type="entry name" value="GST_C_3"/>
    <property type="match status" value="1"/>
</dbReference>
<dbReference type="GO" id="GO:0005829">
    <property type="term" value="C:cytosol"/>
    <property type="evidence" value="ECO:0007669"/>
    <property type="project" value="TreeGrafter"/>
</dbReference>
<keyword evidence="4" id="KW-0808">Transferase</keyword>
<dbReference type="InterPro" id="IPR004046">
    <property type="entry name" value="GST_C"/>
</dbReference>
<dbReference type="Pfam" id="PF02798">
    <property type="entry name" value="GST_N"/>
    <property type="match status" value="1"/>
</dbReference>
<dbReference type="GO" id="GO:0006749">
    <property type="term" value="P:glutathione metabolic process"/>
    <property type="evidence" value="ECO:0007669"/>
    <property type="project" value="TreeGrafter"/>
</dbReference>
<feature type="non-terminal residue" evidence="8">
    <location>
        <position position="1"/>
    </location>
</feature>
<evidence type="ECO:0000256" key="3">
    <source>
        <dbReference type="ARBA" id="ARBA00012452"/>
    </source>
</evidence>
<protein>
    <recommendedName>
        <fullName evidence="3">glutathione transferase</fullName>
        <ecNumber evidence="3">2.5.1.18</ecNumber>
    </recommendedName>
    <alternativeName>
        <fullName evidence="5">GST class-pi</fullName>
    </alternativeName>
</protein>
<dbReference type="Gene3D" id="1.20.1050.130">
    <property type="match status" value="1"/>
</dbReference>
<dbReference type="AlphaFoldDB" id="A0A2G9R6T9"/>
<dbReference type="Gene3D" id="3.40.30.10">
    <property type="entry name" value="Glutaredoxin"/>
    <property type="match status" value="1"/>
</dbReference>
<dbReference type="SUPFAM" id="SSF52833">
    <property type="entry name" value="Thioredoxin-like"/>
    <property type="match status" value="1"/>
</dbReference>
<name>A0A2G9R6T9_AQUCT</name>
<gene>
    <name evidence="8" type="ORF">AB205_0215930</name>
</gene>
<dbReference type="InterPro" id="IPR036249">
    <property type="entry name" value="Thioredoxin-like_sf"/>
</dbReference>
<dbReference type="GO" id="GO:0004364">
    <property type="term" value="F:glutathione transferase activity"/>
    <property type="evidence" value="ECO:0007669"/>
    <property type="project" value="UniProtKB-EC"/>
</dbReference>
<dbReference type="InterPro" id="IPR004045">
    <property type="entry name" value="Glutathione_S-Trfase_N"/>
</dbReference>
<dbReference type="InterPro" id="IPR010987">
    <property type="entry name" value="Glutathione-S-Trfase_C-like"/>
</dbReference>
<dbReference type="PROSITE" id="PS50404">
    <property type="entry name" value="GST_NTER"/>
    <property type="match status" value="1"/>
</dbReference>
<comment type="similarity">
    <text evidence="1">Belongs to the GST superfamily. Pi family.</text>
</comment>
<evidence type="ECO:0000259" key="7">
    <source>
        <dbReference type="PROSITE" id="PS50405"/>
    </source>
</evidence>
<feature type="domain" description="GST N-terminal" evidence="6">
    <location>
        <begin position="3"/>
        <end position="84"/>
    </location>
</feature>
<dbReference type="InterPro" id="IPR036282">
    <property type="entry name" value="Glutathione-S-Trfase_C_sf"/>
</dbReference>
<evidence type="ECO:0000256" key="5">
    <source>
        <dbReference type="ARBA" id="ARBA00032759"/>
    </source>
</evidence>
<reference evidence="8" key="1">
    <citation type="submission" date="2017-08" db="EMBL/GenBank/DDBJ databases">
        <title>Assembly of the North American Bullfrog Genome.</title>
        <authorList>
            <person name="Warren R.L."/>
            <person name="Vandervalk B.P."/>
            <person name="Kucuk E."/>
            <person name="Birol I."/>
            <person name="Helbing C."/>
            <person name="Pandoh P."/>
            <person name="Behsaz B."/>
            <person name="Mohamadi H."/>
            <person name="Chu J."/>
            <person name="Jackman S."/>
            <person name="Hammond S.A."/>
            <person name="Veldhoen N."/>
            <person name="Kirk H."/>
            <person name="Zhao Y."/>
            <person name="Coope R."/>
            <person name="Pleasance S."/>
            <person name="Moore R."/>
            <person name="Holt R."/>
        </authorList>
    </citation>
    <scope>NUCLEOTIDE SEQUENCE</scope>
    <source>
        <strain evidence="8">Bruno</strain>
        <tissue evidence="8">Liver</tissue>
    </source>
</reference>
<dbReference type="PANTHER" id="PTHR11571:SF141">
    <property type="entry name" value="GLUTATHIONE S-TRANSFERASE"/>
    <property type="match status" value="1"/>
</dbReference>
<dbReference type="OrthoDB" id="4951845at2759"/>
<proteinExistence type="inferred from homology"/>